<dbReference type="AlphaFoldDB" id="A0AAJ2R1M1"/>
<gene>
    <name evidence="1" type="ORF">SGN30_11365</name>
</gene>
<dbReference type="Proteomes" id="UP001287445">
    <property type="component" value="Unassembled WGS sequence"/>
</dbReference>
<evidence type="ECO:0000313" key="1">
    <source>
        <dbReference type="EMBL" id="MDX4954009.1"/>
    </source>
</evidence>
<dbReference type="InterPro" id="IPR016181">
    <property type="entry name" value="Acyl_CoA_acyltransferase"/>
</dbReference>
<sequence length="146" mass="15840">MRAKPANVASMLDYDTLAIYAFLRMRIPGLLSTEGAVGIGWKRGGVLVAGAVFEQHNGRTVWAHVAIDAPLSRRFLRAFLDYPFAVCAVDALRGYVLASNTRLRALAHRLGAVEEAVLAGAARDGSDVVVCTLWRGKLKHDTLAQH</sequence>
<organism evidence="1 2">
    <name type="scientific">Delftia acidovorans</name>
    <name type="common">Pseudomonas acidovorans</name>
    <name type="synonym">Comamonas acidovorans</name>
    <dbReference type="NCBI Taxonomy" id="80866"/>
    <lineage>
        <taxon>Bacteria</taxon>
        <taxon>Pseudomonadati</taxon>
        <taxon>Pseudomonadota</taxon>
        <taxon>Betaproteobacteria</taxon>
        <taxon>Burkholderiales</taxon>
        <taxon>Comamonadaceae</taxon>
        <taxon>Delftia</taxon>
    </lineage>
</organism>
<evidence type="ECO:0000313" key="2">
    <source>
        <dbReference type="Proteomes" id="UP001287445"/>
    </source>
</evidence>
<dbReference type="SUPFAM" id="SSF55729">
    <property type="entry name" value="Acyl-CoA N-acyltransferases (Nat)"/>
    <property type="match status" value="1"/>
</dbReference>
<protein>
    <submittedName>
        <fullName evidence="1">N-acetyltransferase</fullName>
    </submittedName>
</protein>
<accession>A0AAJ2R1M1</accession>
<proteinExistence type="predicted"/>
<dbReference type="RefSeq" id="WP_197485485.1">
    <property type="nucleotide sequence ID" value="NZ_JAWWMZ010000003.1"/>
</dbReference>
<dbReference type="Gene3D" id="3.40.630.30">
    <property type="match status" value="1"/>
</dbReference>
<comment type="caution">
    <text evidence="1">The sequence shown here is derived from an EMBL/GenBank/DDBJ whole genome shotgun (WGS) entry which is preliminary data.</text>
</comment>
<dbReference type="EMBL" id="JAWWMZ010000003">
    <property type="protein sequence ID" value="MDX4954009.1"/>
    <property type="molecule type" value="Genomic_DNA"/>
</dbReference>
<name>A0AAJ2R1M1_DELAC</name>
<reference evidence="1" key="1">
    <citation type="submission" date="2023-11" db="EMBL/GenBank/DDBJ databases">
        <title>Identification and selenium tolerance of Delftia acidovorans R3-25.</title>
        <authorList>
            <person name="Zhang S."/>
            <person name="Liu Y."/>
            <person name="Guo Y."/>
        </authorList>
    </citation>
    <scope>NUCLEOTIDE SEQUENCE</scope>
    <source>
        <strain evidence="1">R3-25</strain>
    </source>
</reference>